<protein>
    <submittedName>
        <fullName evidence="1">Uncharacterized protein</fullName>
    </submittedName>
</protein>
<sequence>MGDRCLLCAREPFLVCAVHPYGPEGDSCLDFRLDPELEGKHFVDFLGLKAEQDEPYINPCDLEPDEELWEPEGARYINGELVIERSFYNGEEIIQPRQRWTKDEQLELLDTHPLFTW</sequence>
<name>A0A1U7HN66_9CHRO</name>
<dbReference type="EMBL" id="MRCC01000011">
    <property type="protein sequence ID" value="OKH25040.1"/>
    <property type="molecule type" value="Genomic_DNA"/>
</dbReference>
<gene>
    <name evidence="1" type="ORF">NIES1031_14420</name>
</gene>
<reference evidence="1 2" key="1">
    <citation type="submission" date="2016-11" db="EMBL/GenBank/DDBJ databases">
        <title>Draft Genome Sequences of Nine Cyanobacterial Strains from Diverse Habitats.</title>
        <authorList>
            <person name="Zhu T."/>
            <person name="Hou S."/>
            <person name="Lu X."/>
            <person name="Hess W.R."/>
        </authorList>
    </citation>
    <scope>NUCLEOTIDE SEQUENCE [LARGE SCALE GENOMIC DNA]</scope>
    <source>
        <strain evidence="1 2">5.2 s.c.1</strain>
    </source>
</reference>
<keyword evidence="2" id="KW-1185">Reference proteome</keyword>
<organism evidence="1 2">
    <name type="scientific">Chroogloeocystis siderophila 5.2 s.c.1</name>
    <dbReference type="NCBI Taxonomy" id="247279"/>
    <lineage>
        <taxon>Bacteria</taxon>
        <taxon>Bacillati</taxon>
        <taxon>Cyanobacteriota</taxon>
        <taxon>Cyanophyceae</taxon>
        <taxon>Oscillatoriophycideae</taxon>
        <taxon>Chroococcales</taxon>
        <taxon>Chroococcaceae</taxon>
        <taxon>Chroogloeocystis</taxon>
    </lineage>
</organism>
<dbReference type="Proteomes" id="UP000185984">
    <property type="component" value="Unassembled WGS sequence"/>
</dbReference>
<evidence type="ECO:0000313" key="1">
    <source>
        <dbReference type="EMBL" id="OKH25040.1"/>
    </source>
</evidence>
<dbReference type="AlphaFoldDB" id="A0A1U7HN66"/>
<evidence type="ECO:0000313" key="2">
    <source>
        <dbReference type="Proteomes" id="UP000185984"/>
    </source>
</evidence>
<dbReference type="STRING" id="247279.NIES1031_14420"/>
<comment type="caution">
    <text evidence="1">The sequence shown here is derived from an EMBL/GenBank/DDBJ whole genome shotgun (WGS) entry which is preliminary data.</text>
</comment>
<accession>A0A1U7HN66</accession>
<proteinExistence type="predicted"/>
<dbReference type="OrthoDB" id="516763at2"/>